<dbReference type="GO" id="GO:0004729">
    <property type="term" value="F:oxygen-dependent protoporphyrinogen oxidase activity"/>
    <property type="evidence" value="ECO:0007669"/>
    <property type="project" value="UniProtKB-EC"/>
</dbReference>
<keyword evidence="9" id="KW-0934">Plastid</keyword>
<keyword evidence="17" id="KW-0472">Membrane</keyword>
<dbReference type="Gene3D" id="1.10.3110.10">
    <property type="entry name" value="protoporphyrinogen ix oxidase, domain 3"/>
    <property type="match status" value="1"/>
</dbReference>
<evidence type="ECO:0000256" key="4">
    <source>
        <dbReference type="ARBA" id="ARBA00005073"/>
    </source>
</evidence>
<keyword evidence="7" id="KW-0150">Chloroplast</keyword>
<evidence type="ECO:0000256" key="8">
    <source>
        <dbReference type="ARBA" id="ARBA00022630"/>
    </source>
</evidence>
<accession>W7TSK2</accession>
<dbReference type="Proteomes" id="UP000019335">
    <property type="component" value="Chromosome 8"/>
</dbReference>
<protein>
    <recommendedName>
        <fullName evidence="6">protoporphyrinogen oxidase</fullName>
        <ecNumber evidence="6">1.3.3.4</ecNumber>
    </recommendedName>
</protein>
<dbReference type="SMR" id="W7TSK2"/>
<comment type="cofactor">
    <cofactor evidence="1">
        <name>FAD</name>
        <dbReference type="ChEBI" id="CHEBI:57692"/>
    </cofactor>
</comment>
<dbReference type="EC" id="1.3.3.4" evidence="6"/>
<feature type="region of interest" description="Disordered" evidence="16">
    <location>
        <begin position="654"/>
        <end position="756"/>
    </location>
</feature>
<feature type="compositionally biased region" description="Low complexity" evidence="16">
    <location>
        <begin position="687"/>
        <end position="709"/>
    </location>
</feature>
<keyword evidence="10" id="KW-0274">FAD</keyword>
<dbReference type="GO" id="GO:0006782">
    <property type="term" value="P:protoporphyrinogen IX biosynthetic process"/>
    <property type="evidence" value="ECO:0007669"/>
    <property type="project" value="UniProtKB-UniPathway"/>
</dbReference>
<dbReference type="PANTHER" id="PTHR42923:SF3">
    <property type="entry name" value="PROTOPORPHYRINOGEN OXIDASE"/>
    <property type="match status" value="1"/>
</dbReference>
<keyword evidence="12" id="KW-0560">Oxidoreductase</keyword>
<evidence type="ECO:0000256" key="13">
    <source>
        <dbReference type="ARBA" id="ARBA00023133"/>
    </source>
</evidence>
<keyword evidence="21" id="KW-1185">Reference proteome</keyword>
<feature type="transmembrane region" description="Helical" evidence="17">
    <location>
        <begin position="103"/>
        <end position="122"/>
    </location>
</feature>
<dbReference type="SUPFAM" id="SSF54373">
    <property type="entry name" value="FAD-linked reductases, C-terminal domain"/>
    <property type="match status" value="1"/>
</dbReference>
<comment type="function">
    <text evidence="2">Catalyzes the 6-electron oxidation of protoporphyrinogen-IX to form protoporphyrin-IX.</text>
</comment>
<evidence type="ECO:0000259" key="19">
    <source>
        <dbReference type="Pfam" id="PF01593"/>
    </source>
</evidence>
<sequence>MKRLVFLFCLTCAVQIGVRKAVGRGWRGVGRSAVSYRCLFYFAQIFPTPRQAHGYPRREAAPLKKSNLGQWHALLRGASSTSIVLRGDFIGRRTKMTPCRQSLGLPVAVALLSCVFLSVRAFHLPSPAIRTRLSSSTSISASHGRPRSLPSLYASSTSSPPAFGQFLTDLLGDLFAGPEKVEETDVLVVGSGISGSTTAFYLNKAGVKCLLTEAKPVVGGNVISKSESGFLWEEGPNSFQPTYPLMQATVDMGLADELVLADASLPRFVYWKEKLYALPGGLGDIPFFNLLSIPGRIRAGLGALGFIRGPPKDKEESVKEFVTRHLGAETFERIIDPFVSGVYAGDPSKLSMKAALKKVKRLEELGGRGILDGALLRIQEIQRTKPPVVPEHPVYKGGQLGSFKRGLQSMPLAVAKALGKEKVRLSHKLLSVVEGKGPKGGYEAVFQTPQGRKRIKCQALAITAPAHVVHKLLRPLVPEAARLADVYYPPVASVTLAYPKTAFREPLRGFGNLIPRSMKIRTLGTIWSSSLFPGRAPPDYNMLLSYIGGAQDPGIAELSSQQIVKEVDRDIKKVLLKSDAPAPKILGVRLWPTAIPQYNKGHLDILASVEAGVKKHPGLFLGGNYRTGVAFGDCVTYGMEEAGRIQSYLAAKAPAPQTSVPPSPPSALAPGPVAVPSSPPSSPPPASDASDSTAPAVAAAAAVSTVAGMGSTGGGREGGQPRVPEGENSRPRTVVAAEEGGRGGSCRVGEGERRRPCRRRVRIRVG</sequence>
<evidence type="ECO:0000313" key="21">
    <source>
        <dbReference type="Proteomes" id="UP000019335"/>
    </source>
</evidence>
<feature type="signal peptide" evidence="18">
    <location>
        <begin position="1"/>
        <end position="23"/>
    </location>
</feature>
<keyword evidence="18" id="KW-0732">Signal</keyword>
<comment type="caution">
    <text evidence="20">The sequence shown here is derived from an EMBL/GenBank/DDBJ whole genome shotgun (WGS) entry which is preliminary data.</text>
</comment>
<evidence type="ECO:0000256" key="3">
    <source>
        <dbReference type="ARBA" id="ARBA00004229"/>
    </source>
</evidence>
<dbReference type="NCBIfam" id="TIGR00562">
    <property type="entry name" value="proto_IX_ox"/>
    <property type="match status" value="1"/>
</dbReference>
<comment type="pathway">
    <text evidence="4">Porphyrin-containing compound metabolism; protoporphyrin-IX biosynthesis; protoporphyrin-IX from protoporphyrinogen-IX: step 1/1.</text>
</comment>
<proteinExistence type="inferred from homology"/>
<dbReference type="InterPro" id="IPR050464">
    <property type="entry name" value="Zeta_carotene_desat/Oxidored"/>
</dbReference>
<dbReference type="OrthoDB" id="419752at2759"/>
<dbReference type="GO" id="GO:0009507">
    <property type="term" value="C:chloroplast"/>
    <property type="evidence" value="ECO:0007669"/>
    <property type="project" value="UniProtKB-SubCell"/>
</dbReference>
<evidence type="ECO:0000256" key="7">
    <source>
        <dbReference type="ARBA" id="ARBA00022528"/>
    </source>
</evidence>
<evidence type="ECO:0000256" key="5">
    <source>
        <dbReference type="ARBA" id="ARBA00010551"/>
    </source>
</evidence>
<feature type="compositionally biased region" description="Pro residues" evidence="16">
    <location>
        <begin position="677"/>
        <end position="686"/>
    </location>
</feature>
<evidence type="ECO:0000256" key="14">
    <source>
        <dbReference type="ARBA" id="ARBA00023244"/>
    </source>
</evidence>
<keyword evidence="17" id="KW-1133">Transmembrane helix</keyword>
<dbReference type="Gene3D" id="3.90.660.20">
    <property type="entry name" value="Protoporphyrinogen oxidase, mitochondrial, domain 2"/>
    <property type="match status" value="1"/>
</dbReference>
<reference evidence="20 21" key="1">
    <citation type="journal article" date="2014" name="Mol. Plant">
        <title>Chromosome Scale Genome Assembly and Transcriptome Profiling of Nannochloropsis gaditana in Nitrogen Depletion.</title>
        <authorList>
            <person name="Corteggiani Carpinelli E."/>
            <person name="Telatin A."/>
            <person name="Vitulo N."/>
            <person name="Forcato C."/>
            <person name="D'Angelo M."/>
            <person name="Schiavon R."/>
            <person name="Vezzi A."/>
            <person name="Giacometti G.M."/>
            <person name="Morosinotto T."/>
            <person name="Valle G."/>
        </authorList>
    </citation>
    <scope>NUCLEOTIDE SEQUENCE [LARGE SCALE GENOMIC DNA]</scope>
    <source>
        <strain evidence="20 21">B-31</strain>
    </source>
</reference>
<keyword evidence="11" id="KW-0809">Transit peptide</keyword>
<dbReference type="InterPro" id="IPR004572">
    <property type="entry name" value="Protoporphyrinogen_oxidase"/>
</dbReference>
<comment type="similarity">
    <text evidence="5">Belongs to the protoporphyrinogen/coproporphyrinogen oxidase family. Protoporphyrinogen oxidase subfamily.</text>
</comment>
<dbReference type="SUPFAM" id="SSF51905">
    <property type="entry name" value="FAD/NAD(P)-binding domain"/>
    <property type="match status" value="1"/>
</dbReference>
<evidence type="ECO:0000313" key="20">
    <source>
        <dbReference type="EMBL" id="EWM26493.1"/>
    </source>
</evidence>
<evidence type="ECO:0000256" key="17">
    <source>
        <dbReference type="SAM" id="Phobius"/>
    </source>
</evidence>
<keyword evidence="14" id="KW-0627">Porphyrin biosynthesis</keyword>
<comment type="catalytic activity">
    <reaction evidence="15">
        <text>protoporphyrinogen IX + 3 O2 = protoporphyrin IX + 3 H2O2</text>
        <dbReference type="Rhea" id="RHEA:25576"/>
        <dbReference type="ChEBI" id="CHEBI:15379"/>
        <dbReference type="ChEBI" id="CHEBI:16240"/>
        <dbReference type="ChEBI" id="CHEBI:57306"/>
        <dbReference type="ChEBI" id="CHEBI:57307"/>
        <dbReference type="EC" id="1.3.3.4"/>
    </reaction>
</comment>
<dbReference type="InterPro" id="IPR002937">
    <property type="entry name" value="Amino_oxidase"/>
</dbReference>
<keyword evidence="8" id="KW-0285">Flavoprotein</keyword>
<dbReference type="FunFam" id="1.10.3110.10:FF:000002">
    <property type="entry name" value="Protoporphyrinogen oxidase"/>
    <property type="match status" value="1"/>
</dbReference>
<evidence type="ECO:0000256" key="6">
    <source>
        <dbReference type="ARBA" id="ARBA00012867"/>
    </source>
</evidence>
<keyword evidence="13" id="KW-0350">Heme biosynthesis</keyword>
<dbReference type="InterPro" id="IPR036188">
    <property type="entry name" value="FAD/NAD-bd_sf"/>
</dbReference>
<dbReference type="Gene3D" id="3.50.50.60">
    <property type="entry name" value="FAD/NAD(P)-binding domain"/>
    <property type="match status" value="1"/>
</dbReference>
<keyword evidence="17" id="KW-0812">Transmembrane</keyword>
<evidence type="ECO:0000256" key="1">
    <source>
        <dbReference type="ARBA" id="ARBA00001974"/>
    </source>
</evidence>
<gene>
    <name evidence="20" type="primary">PPX</name>
    <name evidence="20" type="ORF">Naga_100646g3</name>
</gene>
<feature type="chain" id="PRO_5004901202" description="protoporphyrinogen oxidase" evidence="18">
    <location>
        <begin position="24"/>
        <end position="766"/>
    </location>
</feature>
<evidence type="ECO:0000256" key="16">
    <source>
        <dbReference type="SAM" id="MobiDB-lite"/>
    </source>
</evidence>
<evidence type="ECO:0000256" key="18">
    <source>
        <dbReference type="SAM" id="SignalP"/>
    </source>
</evidence>
<dbReference type="EMBL" id="AZIL01000643">
    <property type="protein sequence ID" value="EWM26493.1"/>
    <property type="molecule type" value="Genomic_DNA"/>
</dbReference>
<evidence type="ECO:0000256" key="2">
    <source>
        <dbReference type="ARBA" id="ARBA00002600"/>
    </source>
</evidence>
<organism evidence="20 21">
    <name type="scientific">Nannochloropsis gaditana</name>
    <dbReference type="NCBI Taxonomy" id="72520"/>
    <lineage>
        <taxon>Eukaryota</taxon>
        <taxon>Sar</taxon>
        <taxon>Stramenopiles</taxon>
        <taxon>Ochrophyta</taxon>
        <taxon>Eustigmatophyceae</taxon>
        <taxon>Eustigmatales</taxon>
        <taxon>Monodopsidaceae</taxon>
        <taxon>Nannochloropsis</taxon>
    </lineage>
</organism>
<comment type="subcellular location">
    <subcellularLocation>
        <location evidence="3">Plastid</location>
        <location evidence="3">Chloroplast</location>
    </subcellularLocation>
</comment>
<dbReference type="Pfam" id="PF01593">
    <property type="entry name" value="Amino_oxidase"/>
    <property type="match status" value="1"/>
</dbReference>
<evidence type="ECO:0000256" key="12">
    <source>
        <dbReference type="ARBA" id="ARBA00023002"/>
    </source>
</evidence>
<evidence type="ECO:0000256" key="9">
    <source>
        <dbReference type="ARBA" id="ARBA00022640"/>
    </source>
</evidence>
<name>W7TSK2_9STRA</name>
<evidence type="ECO:0000256" key="10">
    <source>
        <dbReference type="ARBA" id="ARBA00022827"/>
    </source>
</evidence>
<dbReference type="PANTHER" id="PTHR42923">
    <property type="entry name" value="PROTOPORPHYRINOGEN OXIDASE"/>
    <property type="match status" value="1"/>
</dbReference>
<evidence type="ECO:0000256" key="11">
    <source>
        <dbReference type="ARBA" id="ARBA00022946"/>
    </source>
</evidence>
<dbReference type="UniPathway" id="UPA00251">
    <property type="reaction ID" value="UER00324"/>
</dbReference>
<feature type="domain" description="Amine oxidase" evidence="19">
    <location>
        <begin position="193"/>
        <end position="645"/>
    </location>
</feature>
<dbReference type="AlphaFoldDB" id="W7TSK2"/>
<evidence type="ECO:0000256" key="15">
    <source>
        <dbReference type="ARBA" id="ARBA00047554"/>
    </source>
</evidence>